<dbReference type="GO" id="GO:0016020">
    <property type="term" value="C:membrane"/>
    <property type="evidence" value="ECO:0007669"/>
    <property type="project" value="UniProtKB-SubCell"/>
</dbReference>
<evidence type="ECO:0000256" key="3">
    <source>
        <dbReference type="ARBA" id="ARBA00022989"/>
    </source>
</evidence>
<feature type="transmembrane region" description="Helical" evidence="5">
    <location>
        <begin position="6"/>
        <end position="25"/>
    </location>
</feature>
<protein>
    <submittedName>
        <fullName evidence="6">CvpA family protein</fullName>
    </submittedName>
</protein>
<evidence type="ECO:0000256" key="4">
    <source>
        <dbReference type="ARBA" id="ARBA00023136"/>
    </source>
</evidence>
<keyword evidence="2 5" id="KW-0812">Transmembrane</keyword>
<sequence length="178" mass="18934">MTGFDIAVLVLVGLGAITGFMRGFVQEILALSAWVIALFTIHNLHTPLSAALVPYVGSESGATVLAFALLLLVPYAIVKLVANRMGEASRESVLGPIDRLLGFGFGAVKGMVITVLAFSVLVLGYDTVWGIGGRPTWITQARAYPFVNASSEALVKMIAERRKEAAEAEAKRLGKDKS</sequence>
<keyword evidence="4 5" id="KW-0472">Membrane</keyword>
<dbReference type="Proteomes" id="UP000321172">
    <property type="component" value="Chromosome"/>
</dbReference>
<dbReference type="AlphaFoldDB" id="A0A5B8S7G2"/>
<dbReference type="InterPro" id="IPR052719">
    <property type="entry name" value="CvpA-like"/>
</dbReference>
<dbReference type="PANTHER" id="PTHR36926:SF1">
    <property type="entry name" value="COLICIN V PRODUCTION PROTEIN"/>
    <property type="match status" value="1"/>
</dbReference>
<dbReference type="KEGG" id="ngf:FRF71_13630"/>
<name>A0A5B8S7G2_9SPHN</name>
<dbReference type="GO" id="GO:0009403">
    <property type="term" value="P:toxin biosynthetic process"/>
    <property type="evidence" value="ECO:0007669"/>
    <property type="project" value="InterPro"/>
</dbReference>
<feature type="transmembrane region" description="Helical" evidence="5">
    <location>
        <begin position="62"/>
        <end position="82"/>
    </location>
</feature>
<feature type="transmembrane region" description="Helical" evidence="5">
    <location>
        <begin position="103"/>
        <end position="125"/>
    </location>
</feature>
<evidence type="ECO:0000256" key="5">
    <source>
        <dbReference type="SAM" id="Phobius"/>
    </source>
</evidence>
<keyword evidence="3 5" id="KW-1133">Transmembrane helix</keyword>
<gene>
    <name evidence="6" type="ORF">FRF71_13630</name>
</gene>
<dbReference type="OrthoDB" id="9806894at2"/>
<dbReference type="Pfam" id="PF02674">
    <property type="entry name" value="Colicin_V"/>
    <property type="match status" value="1"/>
</dbReference>
<dbReference type="PANTHER" id="PTHR36926">
    <property type="entry name" value="COLICIN V PRODUCTION PROTEIN"/>
    <property type="match status" value="1"/>
</dbReference>
<dbReference type="InterPro" id="IPR003825">
    <property type="entry name" value="Colicin-V_CvpA"/>
</dbReference>
<organism evidence="6 7">
    <name type="scientific">Novosphingobium ginsenosidimutans</name>
    <dbReference type="NCBI Taxonomy" id="1176536"/>
    <lineage>
        <taxon>Bacteria</taxon>
        <taxon>Pseudomonadati</taxon>
        <taxon>Pseudomonadota</taxon>
        <taxon>Alphaproteobacteria</taxon>
        <taxon>Sphingomonadales</taxon>
        <taxon>Sphingomonadaceae</taxon>
        <taxon>Novosphingobium</taxon>
    </lineage>
</organism>
<dbReference type="EMBL" id="CP042345">
    <property type="protein sequence ID" value="QEA17088.1"/>
    <property type="molecule type" value="Genomic_DNA"/>
</dbReference>
<dbReference type="RefSeq" id="WP_147091167.1">
    <property type="nucleotide sequence ID" value="NZ_BAABJD010000002.1"/>
</dbReference>
<evidence type="ECO:0000313" key="6">
    <source>
        <dbReference type="EMBL" id="QEA17088.1"/>
    </source>
</evidence>
<keyword evidence="7" id="KW-1185">Reference proteome</keyword>
<evidence type="ECO:0000256" key="1">
    <source>
        <dbReference type="ARBA" id="ARBA00004141"/>
    </source>
</evidence>
<feature type="transmembrane region" description="Helical" evidence="5">
    <location>
        <begin position="32"/>
        <end position="56"/>
    </location>
</feature>
<comment type="subcellular location">
    <subcellularLocation>
        <location evidence="1">Membrane</location>
        <topology evidence="1">Multi-pass membrane protein</topology>
    </subcellularLocation>
</comment>
<reference evidence="6 7" key="1">
    <citation type="journal article" date="2013" name="J. Microbiol. Biotechnol.">
        <title>Novosphingobium ginsenosidimutans sp. nov., with the ability to convert ginsenoside.</title>
        <authorList>
            <person name="Kim J.K."/>
            <person name="He D."/>
            <person name="Liu Q.M."/>
            <person name="Park H.Y."/>
            <person name="Jung M.S."/>
            <person name="Yoon M.H."/>
            <person name="Kim S.C."/>
            <person name="Im W.T."/>
        </authorList>
    </citation>
    <scope>NUCLEOTIDE SEQUENCE [LARGE SCALE GENOMIC DNA]</scope>
    <source>
        <strain evidence="6 7">FW-6</strain>
    </source>
</reference>
<evidence type="ECO:0000313" key="7">
    <source>
        <dbReference type="Proteomes" id="UP000321172"/>
    </source>
</evidence>
<evidence type="ECO:0000256" key="2">
    <source>
        <dbReference type="ARBA" id="ARBA00022692"/>
    </source>
</evidence>
<proteinExistence type="predicted"/>
<accession>A0A5B8S7G2</accession>